<reference evidence="6 7" key="1">
    <citation type="submission" date="2017-08" db="EMBL/GenBank/DDBJ databases">
        <authorList>
            <person name="de Groot N.N."/>
        </authorList>
    </citation>
    <scope>NUCLEOTIDE SEQUENCE [LARGE SCALE GENOMIC DNA]</scope>
    <source>
        <strain evidence="6 7">USBA 352</strain>
    </source>
</reference>
<dbReference type="AlphaFoldDB" id="A0A285T8C6"/>
<organism evidence="6 7">
    <name type="scientific">Stappia indica</name>
    <dbReference type="NCBI Taxonomy" id="538381"/>
    <lineage>
        <taxon>Bacteria</taxon>
        <taxon>Pseudomonadati</taxon>
        <taxon>Pseudomonadota</taxon>
        <taxon>Alphaproteobacteria</taxon>
        <taxon>Hyphomicrobiales</taxon>
        <taxon>Stappiaceae</taxon>
        <taxon>Stappia</taxon>
    </lineage>
</organism>
<evidence type="ECO:0000313" key="7">
    <source>
        <dbReference type="Proteomes" id="UP000219331"/>
    </source>
</evidence>
<dbReference type="InterPro" id="IPR036028">
    <property type="entry name" value="SH3-like_dom_sf"/>
</dbReference>
<keyword evidence="3" id="KW-0378">Hydrolase</keyword>
<dbReference type="InterPro" id="IPR041382">
    <property type="entry name" value="SH3_16"/>
</dbReference>
<comment type="similarity">
    <text evidence="1">Belongs to the peptidase C40 family.</text>
</comment>
<evidence type="ECO:0000256" key="4">
    <source>
        <dbReference type="ARBA" id="ARBA00022807"/>
    </source>
</evidence>
<evidence type="ECO:0000256" key="3">
    <source>
        <dbReference type="ARBA" id="ARBA00022801"/>
    </source>
</evidence>
<proteinExistence type="inferred from homology"/>
<dbReference type="Pfam" id="PF18348">
    <property type="entry name" value="SH3_16"/>
    <property type="match status" value="1"/>
</dbReference>
<keyword evidence="4" id="KW-0788">Thiol protease</keyword>
<dbReference type="OrthoDB" id="9813368at2"/>
<dbReference type="PANTHER" id="PTHR47359">
    <property type="entry name" value="PEPTIDOGLYCAN DL-ENDOPEPTIDASE CWLO"/>
    <property type="match status" value="1"/>
</dbReference>
<keyword evidence="2" id="KW-0645">Protease</keyword>
<dbReference type="EMBL" id="OBML01000009">
    <property type="protein sequence ID" value="SOC17690.1"/>
    <property type="molecule type" value="Genomic_DNA"/>
</dbReference>
<sequence length="293" mass="31136">MTSEADATLDRRIHPVRPDLAASRYRGRVAAERFADPLPTRIAVASAPLRPAPDAARSIDTEALHGESFDLYEIRDDGWAWGQLATDGYVGYLPAASVGEAGEPATHRVCVPRSYCYPEAELKRPPLSLLSLGARVRVVGTAVTRGLDYALLDDGSAMVARHLMPLGETAADWVAVAESLLGTPYLWGGRTSLGLDCSALVQLAAAEAGHVLPRDSDMQQAGAGEALDISGGLPELTRGDLLFWRGHVGILSDSRTLLHANGHTMSVALEPLDAALARIAATEWGAVTACRRL</sequence>
<dbReference type="SUPFAM" id="SSF54001">
    <property type="entry name" value="Cysteine proteinases"/>
    <property type="match status" value="1"/>
</dbReference>
<dbReference type="RefSeq" id="WP_097175640.1">
    <property type="nucleotide sequence ID" value="NZ_OBML01000009.1"/>
</dbReference>
<dbReference type="STRING" id="538381.GCA_001696535_02333"/>
<gene>
    <name evidence="6" type="ORF">SAMN05421512_10953</name>
</gene>
<dbReference type="Pfam" id="PF00877">
    <property type="entry name" value="NLPC_P60"/>
    <property type="match status" value="1"/>
</dbReference>
<evidence type="ECO:0000259" key="5">
    <source>
        <dbReference type="PROSITE" id="PS51935"/>
    </source>
</evidence>
<dbReference type="InterPro" id="IPR000064">
    <property type="entry name" value="NLP_P60_dom"/>
</dbReference>
<protein>
    <submittedName>
        <fullName evidence="6">NlpC/P60 family protein</fullName>
    </submittedName>
</protein>
<feature type="domain" description="NlpC/P60" evidence="5">
    <location>
        <begin position="167"/>
        <end position="293"/>
    </location>
</feature>
<dbReference type="Gene3D" id="3.90.1720.10">
    <property type="entry name" value="endopeptidase domain like (from Nostoc punctiforme)"/>
    <property type="match status" value="1"/>
</dbReference>
<dbReference type="SUPFAM" id="SSF50044">
    <property type="entry name" value="SH3-domain"/>
    <property type="match status" value="1"/>
</dbReference>
<name>A0A285T8C6_9HYPH</name>
<keyword evidence="7" id="KW-1185">Reference proteome</keyword>
<dbReference type="PROSITE" id="PS51935">
    <property type="entry name" value="NLPC_P60"/>
    <property type="match status" value="1"/>
</dbReference>
<dbReference type="GO" id="GO:0006508">
    <property type="term" value="P:proteolysis"/>
    <property type="evidence" value="ECO:0007669"/>
    <property type="project" value="UniProtKB-KW"/>
</dbReference>
<evidence type="ECO:0000256" key="1">
    <source>
        <dbReference type="ARBA" id="ARBA00007074"/>
    </source>
</evidence>
<dbReference type="GO" id="GO:0008234">
    <property type="term" value="F:cysteine-type peptidase activity"/>
    <property type="evidence" value="ECO:0007669"/>
    <property type="project" value="UniProtKB-KW"/>
</dbReference>
<dbReference type="PANTHER" id="PTHR47359:SF3">
    <property type="entry name" value="NLP_P60 DOMAIN-CONTAINING PROTEIN-RELATED"/>
    <property type="match status" value="1"/>
</dbReference>
<dbReference type="InterPro" id="IPR051794">
    <property type="entry name" value="PG_Endopeptidase_C40"/>
</dbReference>
<dbReference type="Proteomes" id="UP000219331">
    <property type="component" value="Unassembled WGS sequence"/>
</dbReference>
<accession>A0A285T8C6</accession>
<dbReference type="InterPro" id="IPR038765">
    <property type="entry name" value="Papain-like_cys_pep_sf"/>
</dbReference>
<evidence type="ECO:0000313" key="6">
    <source>
        <dbReference type="EMBL" id="SOC17690.1"/>
    </source>
</evidence>
<evidence type="ECO:0000256" key="2">
    <source>
        <dbReference type="ARBA" id="ARBA00022670"/>
    </source>
</evidence>